<dbReference type="EMBL" id="LAZR01018610">
    <property type="protein sequence ID" value="KKL95717.1"/>
    <property type="molecule type" value="Genomic_DNA"/>
</dbReference>
<proteinExistence type="predicted"/>
<evidence type="ECO:0000313" key="1">
    <source>
        <dbReference type="EMBL" id="KKL95717.1"/>
    </source>
</evidence>
<name>A0A0F9J9D7_9ZZZZ</name>
<gene>
    <name evidence="1" type="ORF">LCGC14_1851790</name>
</gene>
<sequence length="238" mass="25513">MKRKFSRPQINTVSLVAWYKLWAGLTTGTTVFDYSLNGNDGTVVSAPPPVFPGFQLDGTADYINTGASFQSTFKGNFSICIWVKLDAAPPASAGQLFGVRDGGNNIVGVYLNTQAGAGGRLTCNYKAGGNAAVFESQGDETSTDWTLYTLTLDGSTNVLVYRDGILIVAQGAKDGDMTGVTTTDYVNANTLFVGTRNNNGSANTFHKGTIGDFLIYSRALSATEVKSIYEISRWRYSI</sequence>
<evidence type="ECO:0008006" key="2">
    <source>
        <dbReference type="Google" id="ProtNLM"/>
    </source>
</evidence>
<dbReference type="Gene3D" id="2.60.120.200">
    <property type="match status" value="1"/>
</dbReference>
<accession>A0A0F9J9D7</accession>
<dbReference type="SUPFAM" id="SSF49899">
    <property type="entry name" value="Concanavalin A-like lectins/glucanases"/>
    <property type="match status" value="1"/>
</dbReference>
<comment type="caution">
    <text evidence="1">The sequence shown here is derived from an EMBL/GenBank/DDBJ whole genome shotgun (WGS) entry which is preliminary data.</text>
</comment>
<reference evidence="1" key="1">
    <citation type="journal article" date="2015" name="Nature">
        <title>Complex archaea that bridge the gap between prokaryotes and eukaryotes.</title>
        <authorList>
            <person name="Spang A."/>
            <person name="Saw J.H."/>
            <person name="Jorgensen S.L."/>
            <person name="Zaremba-Niedzwiedzka K."/>
            <person name="Martijn J."/>
            <person name="Lind A.E."/>
            <person name="van Eijk R."/>
            <person name="Schleper C."/>
            <person name="Guy L."/>
            <person name="Ettema T.J."/>
        </authorList>
    </citation>
    <scope>NUCLEOTIDE SEQUENCE</scope>
</reference>
<dbReference type="InterPro" id="IPR013320">
    <property type="entry name" value="ConA-like_dom_sf"/>
</dbReference>
<dbReference type="AlphaFoldDB" id="A0A0F9J9D7"/>
<organism evidence="1">
    <name type="scientific">marine sediment metagenome</name>
    <dbReference type="NCBI Taxonomy" id="412755"/>
    <lineage>
        <taxon>unclassified sequences</taxon>
        <taxon>metagenomes</taxon>
        <taxon>ecological metagenomes</taxon>
    </lineage>
</organism>
<protein>
    <recommendedName>
        <fullName evidence="2">LamG-like jellyroll fold domain-containing protein</fullName>
    </recommendedName>
</protein>
<dbReference type="Pfam" id="PF13385">
    <property type="entry name" value="Laminin_G_3"/>
    <property type="match status" value="1"/>
</dbReference>